<keyword evidence="9" id="KW-0472">Membrane</keyword>
<keyword evidence="5" id="KW-0812">Transmembrane</keyword>
<dbReference type="AlphaFoldDB" id="A0A437QLE9"/>
<organism evidence="13 14">
    <name type="scientific">Rheinheimera riviphila</name>
    <dbReference type="NCBI Taxonomy" id="1834037"/>
    <lineage>
        <taxon>Bacteria</taxon>
        <taxon>Pseudomonadati</taxon>
        <taxon>Pseudomonadota</taxon>
        <taxon>Gammaproteobacteria</taxon>
        <taxon>Chromatiales</taxon>
        <taxon>Chromatiaceae</taxon>
        <taxon>Rheinheimera</taxon>
    </lineage>
</organism>
<reference evidence="13 14" key="1">
    <citation type="submission" date="2019-01" db="EMBL/GenBank/DDBJ databases">
        <authorList>
            <person name="Chen W.-M."/>
        </authorList>
    </citation>
    <scope>NUCLEOTIDE SEQUENCE [LARGE SCALE GENOMIC DNA]</scope>
    <source>
        <strain evidence="13 14">KYPC3</strain>
    </source>
</reference>
<keyword evidence="4" id="KW-1134">Transmembrane beta strand</keyword>
<dbReference type="GO" id="GO:0034220">
    <property type="term" value="P:monoatomic ion transmembrane transport"/>
    <property type="evidence" value="ECO:0007669"/>
    <property type="project" value="InterPro"/>
</dbReference>
<dbReference type="Proteomes" id="UP000283077">
    <property type="component" value="Unassembled WGS sequence"/>
</dbReference>
<name>A0A437QLE9_9GAMM</name>
<dbReference type="InterPro" id="IPR050298">
    <property type="entry name" value="Gram-neg_bact_OMP"/>
</dbReference>
<dbReference type="InterPro" id="IPR023614">
    <property type="entry name" value="Porin_dom_sf"/>
</dbReference>
<comment type="caution">
    <text evidence="13">The sequence shown here is derived from an EMBL/GenBank/DDBJ whole genome shotgun (WGS) entry which is preliminary data.</text>
</comment>
<dbReference type="InterPro" id="IPR033900">
    <property type="entry name" value="Gram_neg_porin_domain"/>
</dbReference>
<dbReference type="InterPro" id="IPR002299">
    <property type="entry name" value="Porin_Neis"/>
</dbReference>
<dbReference type="GO" id="GO:0015288">
    <property type="term" value="F:porin activity"/>
    <property type="evidence" value="ECO:0007669"/>
    <property type="project" value="UniProtKB-KW"/>
</dbReference>
<keyword evidence="7" id="KW-0406">Ion transport</keyword>
<evidence type="ECO:0000313" key="14">
    <source>
        <dbReference type="Proteomes" id="UP000283077"/>
    </source>
</evidence>
<dbReference type="SUPFAM" id="SSF56935">
    <property type="entry name" value="Porins"/>
    <property type="match status" value="1"/>
</dbReference>
<dbReference type="PANTHER" id="PTHR34501:SF9">
    <property type="entry name" value="MAJOR OUTER MEMBRANE PROTEIN P.IA"/>
    <property type="match status" value="1"/>
</dbReference>
<dbReference type="PRINTS" id="PR00182">
    <property type="entry name" value="ECOLNEIPORIN"/>
</dbReference>
<dbReference type="PANTHER" id="PTHR34501">
    <property type="entry name" value="PROTEIN YDDL-RELATED"/>
    <property type="match status" value="1"/>
</dbReference>
<evidence type="ECO:0000256" key="7">
    <source>
        <dbReference type="ARBA" id="ARBA00023065"/>
    </source>
</evidence>
<keyword evidence="14" id="KW-1185">Reference proteome</keyword>
<feature type="signal peptide" evidence="11">
    <location>
        <begin position="1"/>
        <end position="21"/>
    </location>
</feature>
<evidence type="ECO:0000256" key="5">
    <source>
        <dbReference type="ARBA" id="ARBA00022692"/>
    </source>
</evidence>
<dbReference type="GO" id="GO:0046930">
    <property type="term" value="C:pore complex"/>
    <property type="evidence" value="ECO:0007669"/>
    <property type="project" value="UniProtKB-KW"/>
</dbReference>
<evidence type="ECO:0000256" key="8">
    <source>
        <dbReference type="ARBA" id="ARBA00023114"/>
    </source>
</evidence>
<evidence type="ECO:0000256" key="10">
    <source>
        <dbReference type="ARBA" id="ARBA00023237"/>
    </source>
</evidence>
<evidence type="ECO:0000256" key="3">
    <source>
        <dbReference type="ARBA" id="ARBA00022448"/>
    </source>
</evidence>
<dbReference type="GO" id="GO:0009279">
    <property type="term" value="C:cell outer membrane"/>
    <property type="evidence" value="ECO:0007669"/>
    <property type="project" value="UniProtKB-SubCell"/>
</dbReference>
<evidence type="ECO:0000256" key="1">
    <source>
        <dbReference type="ARBA" id="ARBA00004571"/>
    </source>
</evidence>
<accession>A0A437QLE9</accession>
<dbReference type="OrthoDB" id="8173690at2"/>
<dbReference type="PRINTS" id="PR00184">
    <property type="entry name" value="NEISSPPORIN"/>
</dbReference>
<dbReference type="CDD" id="cd00342">
    <property type="entry name" value="gram_neg_porins"/>
    <property type="match status" value="1"/>
</dbReference>
<evidence type="ECO:0000256" key="4">
    <source>
        <dbReference type="ARBA" id="ARBA00022452"/>
    </source>
</evidence>
<sequence length="302" mass="33463">MFAKKTLLLAMFMTVALPLQADPLTVYGKINVTAQSSDEGAGSFSELKSNASRFGIKGDYELDGELSLVYQLEWEVDLTDDANEKNIKGRDQFIGLKGSFGTIKAGRNDTALKLSQGKVDLFNDYEADIKTLWKGENRMNNSLAYISPSFQGFSLLVSHIMEDTPEGKDGQSFALLYGDDALKESKLFASVAMDNEVNGYDATRVTGQVKVLGQLKVGAGLVQQEAVATGKKEDGWLANLSYPLDKYELKAQYQTLEEHKGFSFGTDYKIGKDTKLFAWYSSFDFDNKVDTDYLAIGIEHKF</sequence>
<dbReference type="Gene3D" id="2.40.160.10">
    <property type="entry name" value="Porin"/>
    <property type="match status" value="1"/>
</dbReference>
<comment type="subcellular location">
    <subcellularLocation>
        <location evidence="1">Cell outer membrane</location>
        <topology evidence="1">Multi-pass membrane protein</topology>
    </subcellularLocation>
</comment>
<dbReference type="EMBL" id="SACS01000016">
    <property type="protein sequence ID" value="RVU35344.1"/>
    <property type="molecule type" value="Genomic_DNA"/>
</dbReference>
<keyword evidence="10" id="KW-0998">Cell outer membrane</keyword>
<proteinExistence type="predicted"/>
<protein>
    <submittedName>
        <fullName evidence="13">Porin</fullName>
    </submittedName>
</protein>
<dbReference type="InterPro" id="IPR001702">
    <property type="entry name" value="Porin_Gram-ve"/>
</dbReference>
<gene>
    <name evidence="13" type="ORF">EOE67_14295</name>
</gene>
<evidence type="ECO:0000256" key="9">
    <source>
        <dbReference type="ARBA" id="ARBA00023136"/>
    </source>
</evidence>
<comment type="subunit">
    <text evidence="2">Homotrimer.</text>
</comment>
<evidence type="ECO:0000313" key="13">
    <source>
        <dbReference type="EMBL" id="RVU35344.1"/>
    </source>
</evidence>
<keyword evidence="3" id="KW-0813">Transport</keyword>
<dbReference type="Pfam" id="PF13609">
    <property type="entry name" value="Porin_4"/>
    <property type="match status" value="1"/>
</dbReference>
<evidence type="ECO:0000256" key="6">
    <source>
        <dbReference type="ARBA" id="ARBA00022729"/>
    </source>
</evidence>
<evidence type="ECO:0000256" key="2">
    <source>
        <dbReference type="ARBA" id="ARBA00011233"/>
    </source>
</evidence>
<keyword evidence="8" id="KW-0626">Porin</keyword>
<feature type="chain" id="PRO_5018977819" evidence="11">
    <location>
        <begin position="22"/>
        <end position="302"/>
    </location>
</feature>
<evidence type="ECO:0000256" key="11">
    <source>
        <dbReference type="SAM" id="SignalP"/>
    </source>
</evidence>
<keyword evidence="6 11" id="KW-0732">Signal</keyword>
<feature type="domain" description="Porin" evidence="12">
    <location>
        <begin position="10"/>
        <end position="287"/>
    </location>
</feature>
<evidence type="ECO:0000259" key="12">
    <source>
        <dbReference type="Pfam" id="PF13609"/>
    </source>
</evidence>